<name>A0A1Y2BZK7_9FUNG</name>
<sequence length="154" mass="17669">MLKKSEMARRRKDQSEKKEAEIKEATIQKLLKRQASKNTRANLENEQENNTKNKLPNKIRYRMTVKGNTLSYPEHMISYFEHINIKFGISTTTTTTTSPMATTSSPFLSNSPPGIKPKPREKCCIIGCPNFKKYNHSVTKQPICSLACYKKIKI</sequence>
<dbReference type="Pfam" id="PF04795">
    <property type="entry name" value="PAPA-1"/>
    <property type="match status" value="1"/>
</dbReference>
<accession>A0A1Y2BZK7</accession>
<dbReference type="InterPro" id="IPR006880">
    <property type="entry name" value="INO80B_C"/>
</dbReference>
<protein>
    <recommendedName>
        <fullName evidence="2">INO80 complex subunit B-like conserved region domain-containing protein</fullName>
    </recommendedName>
</protein>
<evidence type="ECO:0000256" key="1">
    <source>
        <dbReference type="SAM" id="MobiDB-lite"/>
    </source>
</evidence>
<gene>
    <name evidence="3" type="ORF">LY90DRAFT_38280</name>
</gene>
<dbReference type="PANTHER" id="PTHR21561">
    <property type="entry name" value="INO80 COMPLEX SUBUNIT B"/>
    <property type="match status" value="1"/>
</dbReference>
<feature type="compositionally biased region" description="Low complexity" evidence="1">
    <location>
        <begin position="96"/>
        <end position="105"/>
    </location>
</feature>
<dbReference type="PANTHER" id="PTHR21561:SF12">
    <property type="entry name" value="INO80 COMPLEX SUBUNIT B"/>
    <property type="match status" value="1"/>
</dbReference>
<proteinExistence type="predicted"/>
<evidence type="ECO:0000259" key="2">
    <source>
        <dbReference type="SMART" id="SM01406"/>
    </source>
</evidence>
<feature type="compositionally biased region" description="Polar residues" evidence="1">
    <location>
        <begin position="36"/>
        <end position="54"/>
    </location>
</feature>
<dbReference type="EMBL" id="MCOG01000129">
    <property type="protein sequence ID" value="ORY40067.1"/>
    <property type="molecule type" value="Genomic_DNA"/>
</dbReference>
<feature type="compositionally biased region" description="Basic and acidic residues" evidence="1">
    <location>
        <begin position="1"/>
        <end position="26"/>
    </location>
</feature>
<dbReference type="InterPro" id="IPR029523">
    <property type="entry name" value="INO80B/Ies2"/>
</dbReference>
<dbReference type="STRING" id="1754190.A0A1Y2BZK7"/>
<keyword evidence="4" id="KW-1185">Reference proteome</keyword>
<reference evidence="3 4" key="1">
    <citation type="submission" date="2016-08" db="EMBL/GenBank/DDBJ databases">
        <title>A Parts List for Fungal Cellulosomes Revealed by Comparative Genomics.</title>
        <authorList>
            <consortium name="DOE Joint Genome Institute"/>
            <person name="Haitjema C.H."/>
            <person name="Gilmore S.P."/>
            <person name="Henske J.K."/>
            <person name="Solomon K.V."/>
            <person name="De Groot R."/>
            <person name="Kuo A."/>
            <person name="Mondo S.J."/>
            <person name="Salamov A.A."/>
            <person name="Labutti K."/>
            <person name="Zhao Z."/>
            <person name="Chiniquy J."/>
            <person name="Barry K."/>
            <person name="Brewer H.M."/>
            <person name="Purvine S.O."/>
            <person name="Wright A.T."/>
            <person name="Boxma B."/>
            <person name="Van Alen T."/>
            <person name="Hackstein J.H."/>
            <person name="Baker S.E."/>
            <person name="Grigoriev I.V."/>
            <person name="O'Malley M.A."/>
        </authorList>
    </citation>
    <scope>NUCLEOTIDE SEQUENCE [LARGE SCALE GENOMIC DNA]</scope>
    <source>
        <strain evidence="3 4">G1</strain>
    </source>
</reference>
<dbReference type="GO" id="GO:0031011">
    <property type="term" value="C:Ino80 complex"/>
    <property type="evidence" value="ECO:0007669"/>
    <property type="project" value="InterPro"/>
</dbReference>
<feature type="domain" description="INO80 complex subunit B-like conserved region" evidence="2">
    <location>
        <begin position="1"/>
        <end position="76"/>
    </location>
</feature>
<dbReference type="AlphaFoldDB" id="A0A1Y2BZK7"/>
<evidence type="ECO:0000313" key="3">
    <source>
        <dbReference type="EMBL" id="ORY40067.1"/>
    </source>
</evidence>
<dbReference type="SMART" id="SM01406">
    <property type="entry name" value="PAPA-1"/>
    <property type="match status" value="1"/>
</dbReference>
<dbReference type="OrthoDB" id="2021186at2759"/>
<comment type="caution">
    <text evidence="3">The sequence shown here is derived from an EMBL/GenBank/DDBJ whole genome shotgun (WGS) entry which is preliminary data.</text>
</comment>
<organism evidence="3 4">
    <name type="scientific">Neocallimastix californiae</name>
    <dbReference type="NCBI Taxonomy" id="1754190"/>
    <lineage>
        <taxon>Eukaryota</taxon>
        <taxon>Fungi</taxon>
        <taxon>Fungi incertae sedis</taxon>
        <taxon>Chytridiomycota</taxon>
        <taxon>Chytridiomycota incertae sedis</taxon>
        <taxon>Neocallimastigomycetes</taxon>
        <taxon>Neocallimastigales</taxon>
        <taxon>Neocallimastigaceae</taxon>
        <taxon>Neocallimastix</taxon>
    </lineage>
</organism>
<feature type="region of interest" description="Disordered" evidence="1">
    <location>
        <begin position="96"/>
        <end position="115"/>
    </location>
</feature>
<evidence type="ECO:0000313" key="4">
    <source>
        <dbReference type="Proteomes" id="UP000193920"/>
    </source>
</evidence>
<dbReference type="GO" id="GO:0006338">
    <property type="term" value="P:chromatin remodeling"/>
    <property type="evidence" value="ECO:0007669"/>
    <property type="project" value="InterPro"/>
</dbReference>
<feature type="region of interest" description="Disordered" evidence="1">
    <location>
        <begin position="1"/>
        <end position="57"/>
    </location>
</feature>
<dbReference type="Proteomes" id="UP000193920">
    <property type="component" value="Unassembled WGS sequence"/>
</dbReference>